<dbReference type="PROSITE" id="PS50192">
    <property type="entry name" value="T_SNARE"/>
    <property type="match status" value="1"/>
</dbReference>
<feature type="region of interest" description="Disordered" evidence="7">
    <location>
        <begin position="1"/>
        <end position="24"/>
    </location>
</feature>
<accession>A0ABR2IQP7</accession>
<feature type="domain" description="T-SNARE coiled-coil homology" evidence="9">
    <location>
        <begin position="199"/>
        <end position="261"/>
    </location>
</feature>
<evidence type="ECO:0000256" key="3">
    <source>
        <dbReference type="ARBA" id="ARBA00022692"/>
    </source>
</evidence>
<evidence type="ECO:0000256" key="2">
    <source>
        <dbReference type="ARBA" id="ARBA00009063"/>
    </source>
</evidence>
<evidence type="ECO:0000256" key="1">
    <source>
        <dbReference type="ARBA" id="ARBA00004211"/>
    </source>
</evidence>
<dbReference type="PROSITE" id="PS00914">
    <property type="entry name" value="SYNTAXIN"/>
    <property type="match status" value="1"/>
</dbReference>
<protein>
    <recommendedName>
        <fullName evidence="9">t-SNARE coiled-coil homology domain-containing protein</fullName>
    </recommendedName>
</protein>
<dbReference type="CDD" id="cd15848">
    <property type="entry name" value="SNARE_syntaxin1-like"/>
    <property type="match status" value="1"/>
</dbReference>
<comment type="similarity">
    <text evidence="2 6">Belongs to the syntaxin family.</text>
</comment>
<comment type="subcellular location">
    <subcellularLocation>
        <location evidence="1">Membrane</location>
        <topology evidence="1">Single-pass type IV membrane protein</topology>
    </subcellularLocation>
</comment>
<dbReference type="InterPro" id="IPR006011">
    <property type="entry name" value="Syntaxin_N"/>
</dbReference>
<dbReference type="PANTHER" id="PTHR19957">
    <property type="entry name" value="SYNTAXIN"/>
    <property type="match status" value="1"/>
</dbReference>
<dbReference type="Gene3D" id="1.20.58.70">
    <property type="match status" value="1"/>
</dbReference>
<dbReference type="PANTHER" id="PTHR19957:SF307">
    <property type="entry name" value="PROTEIN SSO1-RELATED"/>
    <property type="match status" value="1"/>
</dbReference>
<keyword evidence="4 8" id="KW-1133">Transmembrane helix</keyword>
<evidence type="ECO:0000313" key="11">
    <source>
        <dbReference type="Proteomes" id="UP001470230"/>
    </source>
</evidence>
<evidence type="ECO:0000259" key="9">
    <source>
        <dbReference type="PROSITE" id="PS50192"/>
    </source>
</evidence>
<dbReference type="InterPro" id="IPR010989">
    <property type="entry name" value="SNARE"/>
</dbReference>
<dbReference type="Pfam" id="PF05739">
    <property type="entry name" value="SNARE"/>
    <property type="match status" value="1"/>
</dbReference>
<evidence type="ECO:0000256" key="8">
    <source>
        <dbReference type="SAM" id="Phobius"/>
    </source>
</evidence>
<keyword evidence="3 8" id="KW-0812">Transmembrane</keyword>
<keyword evidence="11" id="KW-1185">Reference proteome</keyword>
<dbReference type="SUPFAM" id="SSF47661">
    <property type="entry name" value="t-snare proteins"/>
    <property type="match status" value="1"/>
</dbReference>
<organism evidence="10 11">
    <name type="scientific">Tritrichomonas musculus</name>
    <dbReference type="NCBI Taxonomy" id="1915356"/>
    <lineage>
        <taxon>Eukaryota</taxon>
        <taxon>Metamonada</taxon>
        <taxon>Parabasalia</taxon>
        <taxon>Tritrichomonadida</taxon>
        <taxon>Tritrichomonadidae</taxon>
        <taxon>Tritrichomonas</taxon>
    </lineage>
</organism>
<dbReference type="Proteomes" id="UP001470230">
    <property type="component" value="Unassembled WGS sequence"/>
</dbReference>
<dbReference type="Gene3D" id="1.20.5.110">
    <property type="match status" value="1"/>
</dbReference>
<dbReference type="InterPro" id="IPR006012">
    <property type="entry name" value="Syntaxin/epimorphin_CS"/>
</dbReference>
<evidence type="ECO:0000256" key="6">
    <source>
        <dbReference type="RuleBase" id="RU003858"/>
    </source>
</evidence>
<dbReference type="EMBL" id="JAPFFF010000015">
    <property type="protein sequence ID" value="KAK8866663.1"/>
    <property type="molecule type" value="Genomic_DNA"/>
</dbReference>
<dbReference type="InterPro" id="IPR045242">
    <property type="entry name" value="Syntaxin"/>
</dbReference>
<comment type="caution">
    <text evidence="10">The sequence shown here is derived from an EMBL/GenBank/DDBJ whole genome shotgun (WGS) entry which is preliminary data.</text>
</comment>
<dbReference type="InterPro" id="IPR000727">
    <property type="entry name" value="T_SNARE_dom"/>
</dbReference>
<dbReference type="SMART" id="SM00503">
    <property type="entry name" value="SynN"/>
    <property type="match status" value="1"/>
</dbReference>
<gene>
    <name evidence="10" type="ORF">M9Y10_009629</name>
</gene>
<evidence type="ECO:0000256" key="5">
    <source>
        <dbReference type="ARBA" id="ARBA00023136"/>
    </source>
</evidence>
<name>A0ABR2IQP7_9EUKA</name>
<dbReference type="SMART" id="SM00397">
    <property type="entry name" value="t_SNARE"/>
    <property type="match status" value="1"/>
</dbReference>
<feature type="transmembrane region" description="Helical" evidence="8">
    <location>
        <begin position="272"/>
        <end position="295"/>
    </location>
</feature>
<sequence length="298" mass="33835">MVDVLETLRSHTPGIQPAPLPPLNADEDPYKPFWEKQSRIESKITEIDYAVGEITQLDEDIQSCTDQDQVTEYRNQLNAKMSEIGSSGNSIRQDLEELKGVIEQEEKENPDSGDVRLMQNHFHLLNTKFGQVINNFQSIQSEIKKKFSAQVVRRLKIAGATDIDEERAEEIIQNNPEALNQNMFQIAGSAQAQQVANIYNSIASRHQDILEIEERLNDILDLFIQFSIIVHDQGRQVDNIGANISQAKDYVQRGVKQLEIAKKDQKKSRKCMWIFVICGVVLLVIVIIIAIVIPVTKK</sequence>
<evidence type="ECO:0000256" key="7">
    <source>
        <dbReference type="SAM" id="MobiDB-lite"/>
    </source>
</evidence>
<reference evidence="10 11" key="1">
    <citation type="submission" date="2024-04" db="EMBL/GenBank/DDBJ databases">
        <title>Tritrichomonas musculus Genome.</title>
        <authorList>
            <person name="Alves-Ferreira E."/>
            <person name="Grigg M."/>
            <person name="Lorenzi H."/>
            <person name="Galac M."/>
        </authorList>
    </citation>
    <scope>NUCLEOTIDE SEQUENCE [LARGE SCALE GENOMIC DNA]</scope>
    <source>
        <strain evidence="10 11">EAF2021</strain>
    </source>
</reference>
<proteinExistence type="inferred from homology"/>
<keyword evidence="5 8" id="KW-0472">Membrane</keyword>
<dbReference type="Pfam" id="PF00804">
    <property type="entry name" value="Syntaxin"/>
    <property type="match status" value="1"/>
</dbReference>
<evidence type="ECO:0000313" key="10">
    <source>
        <dbReference type="EMBL" id="KAK8866663.1"/>
    </source>
</evidence>
<evidence type="ECO:0000256" key="4">
    <source>
        <dbReference type="ARBA" id="ARBA00022989"/>
    </source>
</evidence>